<reference evidence="10 11" key="1">
    <citation type="submission" date="2015-06" db="EMBL/GenBank/DDBJ databases">
        <title>Comparative genome analysis of nirS-carrying Bradyrhizobium sp. strains.</title>
        <authorList>
            <person name="Ishii S."/>
            <person name="Jang J."/>
            <person name="Nishizawa T."/>
            <person name="Senoo K."/>
        </authorList>
    </citation>
    <scope>NUCLEOTIDE SEQUENCE [LARGE SCALE GENOMIC DNA]</scope>
    <source>
        <strain evidence="10 11">TSA1</strain>
    </source>
</reference>
<evidence type="ECO:0000256" key="7">
    <source>
        <dbReference type="PROSITE-ProRule" id="PRU01091"/>
    </source>
</evidence>
<dbReference type="InterPro" id="IPR011006">
    <property type="entry name" value="CheY-like_superfamily"/>
</dbReference>
<keyword evidence="5" id="KW-0804">Transcription</keyword>
<feature type="domain" description="OmpR/PhoB-type" evidence="9">
    <location>
        <begin position="122"/>
        <end position="222"/>
    </location>
</feature>
<dbReference type="CDD" id="cd00383">
    <property type="entry name" value="trans_reg_C"/>
    <property type="match status" value="1"/>
</dbReference>
<dbReference type="Gene3D" id="6.10.250.690">
    <property type="match status" value="1"/>
</dbReference>
<feature type="modified residue" description="4-aspartylphosphate" evidence="6">
    <location>
        <position position="53"/>
    </location>
</feature>
<accession>A0A2M6ULJ6</accession>
<evidence type="ECO:0000259" key="9">
    <source>
        <dbReference type="PROSITE" id="PS51755"/>
    </source>
</evidence>
<sequence length="229" mass="25194">MSTSVLVVEDAPEIRLMLTSFLREQGMAAHGLATGAELRTALPKLRPDIVLLDINLPDADGIALARELRLGEKCGLIFVTSRDSEDDMLSGLDAGGDDYVSKPINLRTLLARIRSVLRRTTESIITFDGWILDPVRRELFRPDGSMVQLTAGEFNILVALASHMTQPLSRDFLLDVISNRDPREISEHTVDNLIVRLRRKMQLGSVAAPIATVRGVGYALVPLQPATRS</sequence>
<keyword evidence="2" id="KW-0902">Two-component regulatory system</keyword>
<dbReference type="InterPro" id="IPR001789">
    <property type="entry name" value="Sig_transdc_resp-reg_receiver"/>
</dbReference>
<evidence type="ECO:0000256" key="6">
    <source>
        <dbReference type="PROSITE-ProRule" id="PRU00169"/>
    </source>
</evidence>
<dbReference type="SMART" id="SM00862">
    <property type="entry name" value="Trans_reg_C"/>
    <property type="match status" value="1"/>
</dbReference>
<keyword evidence="1 6" id="KW-0597">Phosphoprotein</keyword>
<evidence type="ECO:0000256" key="4">
    <source>
        <dbReference type="ARBA" id="ARBA00023125"/>
    </source>
</evidence>
<organism evidence="10 11">
    <name type="scientific">Bradyrhizobium nitroreducens</name>
    <dbReference type="NCBI Taxonomy" id="709803"/>
    <lineage>
        <taxon>Bacteria</taxon>
        <taxon>Pseudomonadati</taxon>
        <taxon>Pseudomonadota</taxon>
        <taxon>Alphaproteobacteria</taxon>
        <taxon>Hyphomicrobiales</taxon>
        <taxon>Nitrobacteraceae</taxon>
        <taxon>Bradyrhizobium</taxon>
    </lineage>
</organism>
<keyword evidence="3" id="KW-0805">Transcription regulation</keyword>
<dbReference type="AlphaFoldDB" id="A0A2M6ULJ6"/>
<dbReference type="Pfam" id="PF00072">
    <property type="entry name" value="Response_reg"/>
    <property type="match status" value="1"/>
</dbReference>
<dbReference type="InterPro" id="IPR036388">
    <property type="entry name" value="WH-like_DNA-bd_sf"/>
</dbReference>
<dbReference type="Gene3D" id="3.40.50.2300">
    <property type="match status" value="1"/>
</dbReference>
<dbReference type="SUPFAM" id="SSF52172">
    <property type="entry name" value="CheY-like"/>
    <property type="match status" value="1"/>
</dbReference>
<dbReference type="SMART" id="SM00448">
    <property type="entry name" value="REC"/>
    <property type="match status" value="1"/>
</dbReference>
<dbReference type="SUPFAM" id="SSF46894">
    <property type="entry name" value="C-terminal effector domain of the bipartite response regulators"/>
    <property type="match status" value="1"/>
</dbReference>
<keyword evidence="4 7" id="KW-0238">DNA-binding</keyword>
<evidence type="ECO:0000313" key="10">
    <source>
        <dbReference type="EMBL" id="PIT05494.1"/>
    </source>
</evidence>
<dbReference type="Gene3D" id="1.10.10.10">
    <property type="entry name" value="Winged helix-like DNA-binding domain superfamily/Winged helix DNA-binding domain"/>
    <property type="match status" value="1"/>
</dbReference>
<dbReference type="PANTHER" id="PTHR48111:SF4">
    <property type="entry name" value="DNA-BINDING DUAL TRANSCRIPTIONAL REGULATOR OMPR"/>
    <property type="match status" value="1"/>
</dbReference>
<dbReference type="Pfam" id="PF00486">
    <property type="entry name" value="Trans_reg_C"/>
    <property type="match status" value="1"/>
</dbReference>
<comment type="caution">
    <text evidence="10">The sequence shown here is derived from an EMBL/GenBank/DDBJ whole genome shotgun (WGS) entry which is preliminary data.</text>
</comment>
<dbReference type="Proteomes" id="UP000228930">
    <property type="component" value="Unassembled WGS sequence"/>
</dbReference>
<dbReference type="EMBL" id="LFJC01000003">
    <property type="protein sequence ID" value="PIT05494.1"/>
    <property type="molecule type" value="Genomic_DNA"/>
</dbReference>
<name>A0A2M6ULJ6_9BRAD</name>
<dbReference type="GO" id="GO:0032993">
    <property type="term" value="C:protein-DNA complex"/>
    <property type="evidence" value="ECO:0007669"/>
    <property type="project" value="TreeGrafter"/>
</dbReference>
<protein>
    <submittedName>
        <fullName evidence="10">Response regulator receiver protein</fullName>
    </submittedName>
</protein>
<evidence type="ECO:0000256" key="3">
    <source>
        <dbReference type="ARBA" id="ARBA00023015"/>
    </source>
</evidence>
<dbReference type="GO" id="GO:0000156">
    <property type="term" value="F:phosphorelay response regulator activity"/>
    <property type="evidence" value="ECO:0007669"/>
    <property type="project" value="TreeGrafter"/>
</dbReference>
<dbReference type="InterPro" id="IPR001867">
    <property type="entry name" value="OmpR/PhoB-type_DNA-bd"/>
</dbReference>
<dbReference type="GO" id="GO:0005829">
    <property type="term" value="C:cytosol"/>
    <property type="evidence" value="ECO:0007669"/>
    <property type="project" value="TreeGrafter"/>
</dbReference>
<feature type="domain" description="Response regulatory" evidence="8">
    <location>
        <begin position="4"/>
        <end position="117"/>
    </location>
</feature>
<dbReference type="GO" id="GO:0006355">
    <property type="term" value="P:regulation of DNA-templated transcription"/>
    <property type="evidence" value="ECO:0007669"/>
    <property type="project" value="InterPro"/>
</dbReference>
<evidence type="ECO:0000259" key="8">
    <source>
        <dbReference type="PROSITE" id="PS50110"/>
    </source>
</evidence>
<gene>
    <name evidence="10" type="ORF">TSA1_35720</name>
</gene>
<evidence type="ECO:0000256" key="2">
    <source>
        <dbReference type="ARBA" id="ARBA00023012"/>
    </source>
</evidence>
<dbReference type="PROSITE" id="PS51755">
    <property type="entry name" value="OMPR_PHOB"/>
    <property type="match status" value="1"/>
</dbReference>
<dbReference type="PANTHER" id="PTHR48111">
    <property type="entry name" value="REGULATOR OF RPOS"/>
    <property type="match status" value="1"/>
</dbReference>
<dbReference type="PROSITE" id="PS50110">
    <property type="entry name" value="RESPONSE_REGULATORY"/>
    <property type="match status" value="1"/>
</dbReference>
<evidence type="ECO:0000313" key="11">
    <source>
        <dbReference type="Proteomes" id="UP000228930"/>
    </source>
</evidence>
<proteinExistence type="predicted"/>
<dbReference type="GO" id="GO:0000976">
    <property type="term" value="F:transcription cis-regulatory region binding"/>
    <property type="evidence" value="ECO:0007669"/>
    <property type="project" value="TreeGrafter"/>
</dbReference>
<dbReference type="InterPro" id="IPR039420">
    <property type="entry name" value="WalR-like"/>
</dbReference>
<dbReference type="InterPro" id="IPR016032">
    <property type="entry name" value="Sig_transdc_resp-reg_C-effctor"/>
</dbReference>
<keyword evidence="11" id="KW-1185">Reference proteome</keyword>
<feature type="DNA-binding region" description="OmpR/PhoB-type" evidence="7">
    <location>
        <begin position="122"/>
        <end position="222"/>
    </location>
</feature>
<evidence type="ECO:0000256" key="5">
    <source>
        <dbReference type="ARBA" id="ARBA00023163"/>
    </source>
</evidence>
<dbReference type="RefSeq" id="WP_100180603.1">
    <property type="nucleotide sequence ID" value="NZ_LFJC01000003.1"/>
</dbReference>
<evidence type="ECO:0000256" key="1">
    <source>
        <dbReference type="ARBA" id="ARBA00022553"/>
    </source>
</evidence>